<dbReference type="STRING" id="290397.Adeh_3307"/>
<dbReference type="Pfam" id="PF02881">
    <property type="entry name" value="SRP54_N"/>
    <property type="match status" value="1"/>
</dbReference>
<evidence type="ECO:0000256" key="8">
    <source>
        <dbReference type="ARBA" id="ARBA00048027"/>
    </source>
</evidence>
<dbReference type="Gene3D" id="1.10.260.30">
    <property type="entry name" value="Signal recognition particle, SRP54 subunit, M-domain"/>
    <property type="match status" value="1"/>
</dbReference>
<evidence type="ECO:0000256" key="5">
    <source>
        <dbReference type="ARBA" id="ARBA00023134"/>
    </source>
</evidence>
<reference evidence="12 13" key="1">
    <citation type="submission" date="2006-01" db="EMBL/GenBank/DDBJ databases">
        <title>Complete sequence of Anaeromyxobacter dehalogenans 2CP-C.</title>
        <authorList>
            <consortium name="US DOE Joint Genome Institute"/>
            <person name="Copeland A."/>
            <person name="Lucas S."/>
            <person name="Lapidus A."/>
            <person name="Barry K."/>
            <person name="Detter J.C."/>
            <person name="Glavina T."/>
            <person name="Hammon N."/>
            <person name="Israni S."/>
            <person name="Pitluck S."/>
            <person name="Brettin T."/>
            <person name="Bruce D."/>
            <person name="Han C."/>
            <person name="Tapia R."/>
            <person name="Gilna P."/>
            <person name="Kiss H."/>
            <person name="Schmutz J."/>
            <person name="Larimer F."/>
            <person name="Land M."/>
            <person name="Kyrpides N."/>
            <person name="Anderson I."/>
            <person name="Sanford R.A."/>
            <person name="Ritalahti K.M."/>
            <person name="Thomas H.S."/>
            <person name="Kirby J.R."/>
            <person name="Zhulin I.B."/>
            <person name="Loeffler F.E."/>
            <person name="Richardson P."/>
        </authorList>
    </citation>
    <scope>NUCLEOTIDE SEQUENCE [LARGE SCALE GENOMIC DNA]</scope>
    <source>
        <strain evidence="12 13">2CP-C</strain>
    </source>
</reference>
<proteinExistence type="inferred from homology"/>
<keyword evidence="4 9" id="KW-0694">RNA-binding</keyword>
<dbReference type="AlphaFoldDB" id="Q2IER3"/>
<feature type="binding site" evidence="9">
    <location>
        <begin position="198"/>
        <end position="202"/>
    </location>
    <ligand>
        <name>GTP</name>
        <dbReference type="ChEBI" id="CHEBI:37565"/>
    </ligand>
</feature>
<evidence type="ECO:0000256" key="1">
    <source>
        <dbReference type="ARBA" id="ARBA00005450"/>
    </source>
</evidence>
<dbReference type="PANTHER" id="PTHR11564">
    <property type="entry name" value="SIGNAL RECOGNITION PARTICLE 54K PROTEIN SRP54"/>
    <property type="match status" value="1"/>
</dbReference>
<dbReference type="InterPro" id="IPR000897">
    <property type="entry name" value="SRP54_GTPase_dom"/>
</dbReference>
<dbReference type="InterPro" id="IPR042101">
    <property type="entry name" value="SRP54_N_sf"/>
</dbReference>
<dbReference type="GO" id="GO:0048500">
    <property type="term" value="C:signal recognition particle"/>
    <property type="evidence" value="ECO:0007669"/>
    <property type="project" value="UniProtKB-UniRule"/>
</dbReference>
<gene>
    <name evidence="9" type="primary">ffh</name>
    <name evidence="12" type="ordered locus">Adeh_3307</name>
</gene>
<comment type="similarity">
    <text evidence="1 9">Belongs to the GTP-binding SRP family. SRP54 subfamily.</text>
</comment>
<dbReference type="GO" id="GO:0005525">
    <property type="term" value="F:GTP binding"/>
    <property type="evidence" value="ECO:0007669"/>
    <property type="project" value="UniProtKB-UniRule"/>
</dbReference>
<comment type="subcellular location">
    <subcellularLocation>
        <location evidence="9">Cytoplasm</location>
    </subcellularLocation>
    <text evidence="9">The SRP-RNC complex is targeted to the cytoplasmic membrane.</text>
</comment>
<evidence type="ECO:0000256" key="10">
    <source>
        <dbReference type="SAM" id="MobiDB-lite"/>
    </source>
</evidence>
<keyword evidence="5 9" id="KW-0342">GTP-binding</keyword>
<keyword evidence="3 9" id="KW-0378">Hydrolase</keyword>
<dbReference type="HAMAP" id="MF_00306">
    <property type="entry name" value="SRP54"/>
    <property type="match status" value="1"/>
</dbReference>
<dbReference type="Proteomes" id="UP000001935">
    <property type="component" value="Chromosome"/>
</dbReference>
<comment type="function">
    <text evidence="9">Involved in targeting and insertion of nascent membrane proteins into the cytoplasmic membrane. Binds to the hydrophobic signal sequence of the ribosome-nascent chain (RNC) as it emerges from the ribosomes. The SRP-RNC complex is then targeted to the cytoplasmic membrane where it interacts with the SRP receptor FtsY.</text>
</comment>
<organism evidence="12 13">
    <name type="scientific">Anaeromyxobacter dehalogenans (strain 2CP-C)</name>
    <dbReference type="NCBI Taxonomy" id="290397"/>
    <lineage>
        <taxon>Bacteria</taxon>
        <taxon>Pseudomonadati</taxon>
        <taxon>Myxococcota</taxon>
        <taxon>Myxococcia</taxon>
        <taxon>Myxococcales</taxon>
        <taxon>Cystobacterineae</taxon>
        <taxon>Anaeromyxobacteraceae</taxon>
        <taxon>Anaeromyxobacter</taxon>
    </lineage>
</organism>
<evidence type="ECO:0000256" key="4">
    <source>
        <dbReference type="ARBA" id="ARBA00022884"/>
    </source>
</evidence>
<feature type="binding site" evidence="9">
    <location>
        <begin position="117"/>
        <end position="124"/>
    </location>
    <ligand>
        <name>GTP</name>
        <dbReference type="ChEBI" id="CHEBI:37565"/>
    </ligand>
</feature>
<evidence type="ECO:0000313" key="13">
    <source>
        <dbReference type="Proteomes" id="UP000001935"/>
    </source>
</evidence>
<feature type="region of interest" description="Disordered" evidence="10">
    <location>
        <begin position="521"/>
        <end position="550"/>
    </location>
</feature>
<dbReference type="SUPFAM" id="SSF52540">
    <property type="entry name" value="P-loop containing nucleoside triphosphate hydrolases"/>
    <property type="match status" value="1"/>
</dbReference>
<dbReference type="InterPro" id="IPR003593">
    <property type="entry name" value="AAA+_ATPase"/>
</dbReference>
<keyword evidence="6 9" id="KW-0733">Signal recognition particle</keyword>
<dbReference type="InterPro" id="IPR036891">
    <property type="entry name" value="Signal_recog_part_SRP54_M_sf"/>
</dbReference>
<dbReference type="EMBL" id="CP000251">
    <property type="protein sequence ID" value="ABC83074.1"/>
    <property type="molecule type" value="Genomic_DNA"/>
</dbReference>
<dbReference type="NCBIfam" id="TIGR00959">
    <property type="entry name" value="ffh"/>
    <property type="match status" value="1"/>
</dbReference>
<dbReference type="PROSITE" id="PS00300">
    <property type="entry name" value="SRP54"/>
    <property type="match status" value="1"/>
</dbReference>
<dbReference type="SUPFAM" id="SSF47446">
    <property type="entry name" value="Signal peptide-binding domain"/>
    <property type="match status" value="1"/>
</dbReference>
<dbReference type="PANTHER" id="PTHR11564:SF5">
    <property type="entry name" value="SIGNAL RECOGNITION PARTICLE SUBUNIT SRP54"/>
    <property type="match status" value="1"/>
</dbReference>
<name>Q2IER3_ANADE</name>
<dbReference type="InterPro" id="IPR004780">
    <property type="entry name" value="SRP"/>
</dbReference>
<evidence type="ECO:0000256" key="9">
    <source>
        <dbReference type="HAMAP-Rule" id="MF_00306"/>
    </source>
</evidence>
<keyword evidence="7 9" id="KW-0687">Ribonucleoprotein</keyword>
<evidence type="ECO:0000313" key="12">
    <source>
        <dbReference type="EMBL" id="ABC83074.1"/>
    </source>
</evidence>
<dbReference type="SMART" id="SM00382">
    <property type="entry name" value="AAA"/>
    <property type="match status" value="1"/>
</dbReference>
<evidence type="ECO:0000256" key="3">
    <source>
        <dbReference type="ARBA" id="ARBA00022801"/>
    </source>
</evidence>
<feature type="binding site" evidence="9">
    <location>
        <begin position="256"/>
        <end position="259"/>
    </location>
    <ligand>
        <name>GTP</name>
        <dbReference type="ChEBI" id="CHEBI:37565"/>
    </ligand>
</feature>
<feature type="domain" description="SRP54-type proteins GTP-binding" evidence="11">
    <location>
        <begin position="277"/>
        <end position="290"/>
    </location>
</feature>
<dbReference type="SMART" id="SM00962">
    <property type="entry name" value="SRP54"/>
    <property type="match status" value="1"/>
</dbReference>
<dbReference type="KEGG" id="ade:Adeh_3307"/>
<feature type="compositionally biased region" description="Basic residues" evidence="10">
    <location>
        <begin position="530"/>
        <end position="550"/>
    </location>
</feature>
<dbReference type="Pfam" id="PF02978">
    <property type="entry name" value="SRP_SPB"/>
    <property type="match status" value="1"/>
</dbReference>
<evidence type="ECO:0000256" key="7">
    <source>
        <dbReference type="ARBA" id="ARBA00023274"/>
    </source>
</evidence>
<dbReference type="HOGENOM" id="CLU_009301_6_0_7"/>
<sequence length="550" mass="60595">MLETVSKGFKAARNKLKGRTEITPEVVDDALRDIRVSLLEADVSFDVVKRFVARVREKAIGEVVETKIKTEKGQLRVTPQDHFVKICHDELEALMGPVDTSLRQGERGRPTGIMMVGLQGSGKTTTAGKIANRLLKDGKQVMLVAADVYRPAAVDQLKVLGERLGVPVFHEPGVSPPDMCRHAFEAAQREHRNAVIYDTAGRLAIDDELMTELENIKANVAPENILLVADAMIGQDAVKTASEFDRRLAIDGFILTKLDGDARGGAALSIKEVTGKPIKFLGMGEALDRLEEFRPEGLASRILGFGDIVGLVKDFEQHVDEETAEAEAQKILSGDFTLEDFVNQIRMVRKMGPLGELMEKFPMFGELPENFQFDDSALTRIVAMVDSMTQAERLRPDSITEPRLKRIAKGSGRTEKDVRDLLKQYNAMRGVMKQVGSAPGLLARLPGVKQLMQLRKMQGKGMEDVLGADADAVERAMQGGLVDPRMAAQMAGLPKGYTPPMSAGAMARARMMGYAPEPIALESAKEREARKKKRKAERQARKKGRKKGRR</sequence>
<comment type="subunit">
    <text evidence="9">Part of the signal recognition particle protein translocation system, which is composed of SRP and FtsY.</text>
</comment>
<dbReference type="InterPro" id="IPR022941">
    <property type="entry name" value="SRP54"/>
</dbReference>
<dbReference type="GO" id="GO:0006614">
    <property type="term" value="P:SRP-dependent cotranslational protein targeting to membrane"/>
    <property type="evidence" value="ECO:0007669"/>
    <property type="project" value="InterPro"/>
</dbReference>
<dbReference type="Pfam" id="PF00448">
    <property type="entry name" value="SRP54"/>
    <property type="match status" value="1"/>
</dbReference>
<evidence type="ECO:0000259" key="11">
    <source>
        <dbReference type="PROSITE" id="PS00300"/>
    </source>
</evidence>
<accession>Q2IER3</accession>
<dbReference type="RefSeq" id="WP_011422356.1">
    <property type="nucleotide sequence ID" value="NC_007760.1"/>
</dbReference>
<dbReference type="eggNOG" id="COG0541">
    <property type="taxonomic scope" value="Bacteria"/>
</dbReference>
<dbReference type="InterPro" id="IPR013822">
    <property type="entry name" value="Signal_recog_particl_SRP54_hlx"/>
</dbReference>
<dbReference type="Gene3D" id="3.40.50.300">
    <property type="entry name" value="P-loop containing nucleotide triphosphate hydrolases"/>
    <property type="match status" value="1"/>
</dbReference>
<evidence type="ECO:0000256" key="6">
    <source>
        <dbReference type="ARBA" id="ARBA00023135"/>
    </source>
</evidence>
<keyword evidence="9" id="KW-0963">Cytoplasm</keyword>
<dbReference type="GO" id="GO:0003924">
    <property type="term" value="F:GTPase activity"/>
    <property type="evidence" value="ECO:0007669"/>
    <property type="project" value="UniProtKB-UniRule"/>
</dbReference>
<dbReference type="EC" id="3.6.5.4" evidence="9"/>
<evidence type="ECO:0000256" key="2">
    <source>
        <dbReference type="ARBA" id="ARBA00022741"/>
    </source>
</evidence>
<protein>
    <recommendedName>
        <fullName evidence="9">Signal recognition particle protein</fullName>
        <ecNumber evidence="9">3.6.5.4</ecNumber>
    </recommendedName>
    <alternativeName>
        <fullName evidence="9">Fifty-four homolog</fullName>
    </alternativeName>
</protein>
<dbReference type="Gene3D" id="1.20.120.140">
    <property type="entry name" value="Signal recognition particle SRP54, nucleotide-binding domain"/>
    <property type="match status" value="1"/>
</dbReference>
<dbReference type="SMART" id="SM00963">
    <property type="entry name" value="SRP54_N"/>
    <property type="match status" value="1"/>
</dbReference>
<keyword evidence="2 9" id="KW-0547">Nucleotide-binding</keyword>
<dbReference type="GO" id="GO:0008312">
    <property type="term" value="F:7S RNA binding"/>
    <property type="evidence" value="ECO:0007669"/>
    <property type="project" value="InterPro"/>
</dbReference>
<dbReference type="OrthoDB" id="9804720at2"/>
<comment type="domain">
    <text evidence="9">Composed of three domains: the N-terminal N domain, which is responsible for interactions with the ribosome, the central G domain, which binds GTP, and the C-terminal M domain, which binds the RNA and the signal sequence of the RNC.</text>
</comment>
<comment type="catalytic activity">
    <reaction evidence="8 9">
        <text>GTP + H2O = GDP + phosphate + H(+)</text>
        <dbReference type="Rhea" id="RHEA:19669"/>
        <dbReference type="ChEBI" id="CHEBI:15377"/>
        <dbReference type="ChEBI" id="CHEBI:15378"/>
        <dbReference type="ChEBI" id="CHEBI:37565"/>
        <dbReference type="ChEBI" id="CHEBI:43474"/>
        <dbReference type="ChEBI" id="CHEBI:58189"/>
        <dbReference type="EC" id="3.6.5.4"/>
    </reaction>
</comment>
<dbReference type="InterPro" id="IPR027417">
    <property type="entry name" value="P-loop_NTPase"/>
</dbReference>
<dbReference type="InterPro" id="IPR004125">
    <property type="entry name" value="Signal_recog_particle_SRP54_M"/>
</dbReference>
<dbReference type="CDD" id="cd18539">
    <property type="entry name" value="SRP_G"/>
    <property type="match status" value="1"/>
</dbReference>